<evidence type="ECO:0000256" key="1">
    <source>
        <dbReference type="ARBA" id="ARBA00006484"/>
    </source>
</evidence>
<protein>
    <submittedName>
        <fullName evidence="3">Short-chain dehydrogenase reductase family</fullName>
    </submittedName>
</protein>
<evidence type="ECO:0000313" key="3">
    <source>
        <dbReference type="EMBL" id="KAF6807363.1"/>
    </source>
</evidence>
<organism evidence="3 4">
    <name type="scientific">Colletotrichum sojae</name>
    <dbReference type="NCBI Taxonomy" id="2175907"/>
    <lineage>
        <taxon>Eukaryota</taxon>
        <taxon>Fungi</taxon>
        <taxon>Dikarya</taxon>
        <taxon>Ascomycota</taxon>
        <taxon>Pezizomycotina</taxon>
        <taxon>Sordariomycetes</taxon>
        <taxon>Hypocreomycetidae</taxon>
        <taxon>Glomerellales</taxon>
        <taxon>Glomerellaceae</taxon>
        <taxon>Colletotrichum</taxon>
        <taxon>Colletotrichum orchidearum species complex</taxon>
    </lineage>
</organism>
<sequence length="333" mass="36304">MAPQLNASTNGSDLVKEYASHIRGKTVLVTGVSPGGLGAVFAETIASASPALLILAGRNTSKVQQTASVISTSNPSVATRTLELDLGSLRNARRAAEEVNGWDGVRHIDVLVNNAGIMAVPYAKTEDGYESQFATNHLGHFLFTNLIMDKILAASAPRVINLSSNGHRLGTIRWTDYNFKDGETYNQWTAYGQSKTSNCLYSLALAEKLGSKGLLSFSLHPGVIWTNLGSHLEGDFEDLTDCYALEKVDSVLGTKYMWKGFDTKTPDQGIATHVQTAFAPGLEATEFNGAYFDDCVVADQNNEDVWPWATNKIDAERLWKLSEKLVGQEFKFE</sequence>
<dbReference type="PANTHER" id="PTHR24320:SF283">
    <property type="entry name" value="RETINOL DEHYDROGENASE 11"/>
    <property type="match status" value="1"/>
</dbReference>
<dbReference type="Pfam" id="PF00106">
    <property type="entry name" value="adh_short"/>
    <property type="match status" value="1"/>
</dbReference>
<name>A0A8H6MT67_9PEZI</name>
<proteinExistence type="inferred from homology"/>
<keyword evidence="2" id="KW-0560">Oxidoreductase</keyword>
<dbReference type="InterPro" id="IPR036291">
    <property type="entry name" value="NAD(P)-bd_dom_sf"/>
</dbReference>
<dbReference type="SUPFAM" id="SSF51735">
    <property type="entry name" value="NAD(P)-binding Rossmann-fold domains"/>
    <property type="match status" value="1"/>
</dbReference>
<keyword evidence="4" id="KW-1185">Reference proteome</keyword>
<dbReference type="PANTHER" id="PTHR24320">
    <property type="entry name" value="RETINOL DEHYDROGENASE"/>
    <property type="match status" value="1"/>
</dbReference>
<comment type="similarity">
    <text evidence="1">Belongs to the short-chain dehydrogenases/reductases (SDR) family.</text>
</comment>
<dbReference type="PRINTS" id="PR00081">
    <property type="entry name" value="GDHRDH"/>
</dbReference>
<gene>
    <name evidence="3" type="ORF">CSOJ01_08248</name>
</gene>
<dbReference type="GO" id="GO:0016491">
    <property type="term" value="F:oxidoreductase activity"/>
    <property type="evidence" value="ECO:0007669"/>
    <property type="project" value="UniProtKB-KW"/>
</dbReference>
<evidence type="ECO:0000256" key="2">
    <source>
        <dbReference type="ARBA" id="ARBA00023002"/>
    </source>
</evidence>
<comment type="caution">
    <text evidence="3">The sequence shown here is derived from an EMBL/GenBank/DDBJ whole genome shotgun (WGS) entry which is preliminary data.</text>
</comment>
<dbReference type="AlphaFoldDB" id="A0A8H6MT67"/>
<dbReference type="EMBL" id="WIGN01000139">
    <property type="protein sequence ID" value="KAF6807363.1"/>
    <property type="molecule type" value="Genomic_DNA"/>
</dbReference>
<accession>A0A8H6MT67</accession>
<dbReference type="Gene3D" id="3.40.50.720">
    <property type="entry name" value="NAD(P)-binding Rossmann-like Domain"/>
    <property type="match status" value="1"/>
</dbReference>
<dbReference type="Proteomes" id="UP000652219">
    <property type="component" value="Unassembled WGS sequence"/>
</dbReference>
<reference evidence="3 4" key="1">
    <citation type="journal article" date="2020" name="Phytopathology">
        <title>Genome Sequence Resources of Colletotrichum truncatum, C. plurivorum, C. musicola, and C. sojae: Four Species Pathogenic to Soybean (Glycine max).</title>
        <authorList>
            <person name="Rogerio F."/>
            <person name="Boufleur T.R."/>
            <person name="Ciampi-Guillardi M."/>
            <person name="Sukno S.A."/>
            <person name="Thon M.R."/>
            <person name="Massola Junior N.S."/>
            <person name="Baroncelli R."/>
        </authorList>
    </citation>
    <scope>NUCLEOTIDE SEQUENCE [LARGE SCALE GENOMIC DNA]</scope>
    <source>
        <strain evidence="3 4">LFN0009</strain>
    </source>
</reference>
<dbReference type="InterPro" id="IPR002347">
    <property type="entry name" value="SDR_fam"/>
</dbReference>
<evidence type="ECO:0000313" key="4">
    <source>
        <dbReference type="Proteomes" id="UP000652219"/>
    </source>
</evidence>